<feature type="domain" description="MutL C-terminal dimerisation" evidence="6">
    <location>
        <begin position="449"/>
        <end position="592"/>
    </location>
</feature>
<evidence type="ECO:0000313" key="8">
    <source>
        <dbReference type="EMBL" id="KRG52753.1"/>
    </source>
</evidence>
<sequence length="636" mass="68310">MTSASHPRPIRPLPEILINQIAAGEVVERPASVVKELVENAIDAGASRVDIDLEEGGVRLIRIRDNGSGIAPEQLPLAVSRHATSKIADLDDLESVATLGFRGEALPSIASVSRFTLASRRAHDEHGSALQIEGGKIGEVTPRAHAPGTTVEVRELFYNVPARRKFLRAERTELGHIEEWLRSLALARPDVELRVSHNGKASRRYKPGDLYSDARLAETLGEDFANQAVRVDHSGAGLRLHGWIAQPHYSRASADQQYLYVNGRSVRDRSVAHAVKMAYGDVLYHGRQPAYVLFLELDPTRVDVNVHPAKHEVRFRDARLVHDFVYRTLKDALAETRAGVSAQEIGAGAAHPADSAAAPMPSGVGASGFGLVRGPAPGAGAGGGGGGGFSGWRPQQPLGLQVADAPAAYAALYATPAGAERAAPLPPMPSENGLPVTRADAGVPPLGYAIAQLHGIYILAENAEGLIVVDMHAAHERIGYERLKNAHDGIGLQSQPLLVPITLAVGEREADTAESEAETLAALGFEVTRAGPGALHVRSLPALLAHAEPEGLLRDVLTDLREHGQSRRVASARDELLSTMACHGAVRANRRLTVPEMNALLRDMEITERSGQCNHGRPTWARFSLAEIDRWFLRGR</sequence>
<gene>
    <name evidence="5 8" type="primary">mutL</name>
    <name evidence="8" type="ORF">ARC23_04470</name>
</gene>
<comment type="caution">
    <text evidence="8">The sequence shown here is derived from an EMBL/GenBank/DDBJ whole genome shotgun (WGS) entry which is preliminary data.</text>
</comment>
<dbReference type="OrthoDB" id="9763467at2"/>
<organism evidence="8 9">
    <name type="scientific">Stenotrophomonas beteli</name>
    <dbReference type="NCBI Taxonomy" id="3384461"/>
    <lineage>
        <taxon>Bacteria</taxon>
        <taxon>Pseudomonadati</taxon>
        <taxon>Pseudomonadota</taxon>
        <taxon>Gammaproteobacteria</taxon>
        <taxon>Lysobacterales</taxon>
        <taxon>Lysobacteraceae</taxon>
        <taxon>Stenotrophomonas</taxon>
        <taxon>Stenotrophomonas maltophilia group</taxon>
    </lineage>
</organism>
<accession>A0A0R0BGZ4</accession>
<dbReference type="InterPro" id="IPR002099">
    <property type="entry name" value="MutL/Mlh/PMS"/>
</dbReference>
<dbReference type="HAMAP" id="MF_00149">
    <property type="entry name" value="DNA_mis_repair"/>
    <property type="match status" value="1"/>
</dbReference>
<dbReference type="InterPro" id="IPR036890">
    <property type="entry name" value="HATPase_C_sf"/>
</dbReference>
<evidence type="ECO:0000256" key="3">
    <source>
        <dbReference type="ARBA" id="ARBA00022763"/>
    </source>
</evidence>
<feature type="domain" description="DNA mismatch repair protein S5" evidence="7">
    <location>
        <begin position="216"/>
        <end position="334"/>
    </location>
</feature>
<dbReference type="AlphaFoldDB" id="A0A0R0BGZ4"/>
<dbReference type="Gene3D" id="3.30.1540.20">
    <property type="entry name" value="MutL, C-terminal domain, dimerisation subdomain"/>
    <property type="match status" value="1"/>
</dbReference>
<dbReference type="InterPro" id="IPR037198">
    <property type="entry name" value="MutL_C_sf"/>
</dbReference>
<dbReference type="SUPFAM" id="SSF55874">
    <property type="entry name" value="ATPase domain of HSP90 chaperone/DNA topoisomerase II/histidine kinase"/>
    <property type="match status" value="1"/>
</dbReference>
<evidence type="ECO:0000256" key="4">
    <source>
        <dbReference type="ARBA" id="ARBA00023204"/>
    </source>
</evidence>
<dbReference type="InterPro" id="IPR014721">
    <property type="entry name" value="Ribsml_uS5_D2-typ_fold_subgr"/>
</dbReference>
<dbReference type="GO" id="GO:0032300">
    <property type="term" value="C:mismatch repair complex"/>
    <property type="evidence" value="ECO:0007669"/>
    <property type="project" value="InterPro"/>
</dbReference>
<reference evidence="8 9" key="1">
    <citation type="journal article" date="2016" name="Front. Microbiol.">
        <title>Genome Sequence of Type Strains of Genus Stenotrophomonas.</title>
        <authorList>
            <person name="Patil P.P."/>
            <person name="Midha S."/>
            <person name="Kumar S."/>
            <person name="Patil P.B."/>
        </authorList>
    </citation>
    <scope>NUCLEOTIDE SEQUENCE [LARGE SCALE GENOMIC DNA]</scope>
    <source>
        <strain evidence="8 9">LMG 978</strain>
    </source>
</reference>
<evidence type="ECO:0000259" key="7">
    <source>
        <dbReference type="SMART" id="SM01340"/>
    </source>
</evidence>
<evidence type="ECO:0000313" key="9">
    <source>
        <dbReference type="Proteomes" id="UP000051757"/>
    </source>
</evidence>
<comment type="function">
    <text evidence="5">This protein is involved in the repair of mismatches in DNA. It is required for dam-dependent methyl-directed DNA mismatch repair. May act as a 'molecular matchmaker', a protein that promotes the formation of a stable complex between two or more DNA-binding proteins in an ATP-dependent manner without itself being part of a final effector complex.</text>
</comment>
<dbReference type="InterPro" id="IPR013507">
    <property type="entry name" value="DNA_mismatch_S5_2-like"/>
</dbReference>
<dbReference type="Pfam" id="PF13589">
    <property type="entry name" value="HATPase_c_3"/>
    <property type="match status" value="1"/>
</dbReference>
<dbReference type="InterPro" id="IPR014762">
    <property type="entry name" value="DNA_mismatch_repair_CS"/>
</dbReference>
<dbReference type="NCBIfam" id="TIGR00585">
    <property type="entry name" value="mutl"/>
    <property type="match status" value="1"/>
</dbReference>
<dbReference type="InterPro" id="IPR042121">
    <property type="entry name" value="MutL_C_regsub"/>
</dbReference>
<dbReference type="InterPro" id="IPR014790">
    <property type="entry name" value="MutL_C"/>
</dbReference>
<dbReference type="InterPro" id="IPR038973">
    <property type="entry name" value="MutL/Mlh/Pms-like"/>
</dbReference>
<dbReference type="InterPro" id="IPR020667">
    <property type="entry name" value="DNA_mismatch_repair_MutL"/>
</dbReference>
<comment type="similarity">
    <text evidence="1 5">Belongs to the DNA mismatch repair MutL/HexB family.</text>
</comment>
<evidence type="ECO:0000256" key="1">
    <source>
        <dbReference type="ARBA" id="ARBA00006082"/>
    </source>
</evidence>
<evidence type="ECO:0000256" key="5">
    <source>
        <dbReference type="HAMAP-Rule" id="MF_00149"/>
    </source>
</evidence>
<keyword evidence="4 5" id="KW-0234">DNA repair</keyword>
<keyword evidence="9" id="KW-1185">Reference proteome</keyword>
<evidence type="ECO:0000256" key="2">
    <source>
        <dbReference type="ARBA" id="ARBA00021975"/>
    </source>
</evidence>
<dbReference type="InterPro" id="IPR020568">
    <property type="entry name" value="Ribosomal_Su5_D2-typ_SF"/>
</dbReference>
<dbReference type="FunFam" id="3.30.230.10:FF:000013">
    <property type="entry name" value="DNA mismatch repair endonuclease MutL"/>
    <property type="match status" value="1"/>
</dbReference>
<dbReference type="GO" id="GO:0016887">
    <property type="term" value="F:ATP hydrolysis activity"/>
    <property type="evidence" value="ECO:0007669"/>
    <property type="project" value="InterPro"/>
</dbReference>
<dbReference type="Pfam" id="PF01119">
    <property type="entry name" value="DNA_mis_repair"/>
    <property type="match status" value="1"/>
</dbReference>
<dbReference type="EMBL" id="LLXV01000013">
    <property type="protein sequence ID" value="KRG52753.1"/>
    <property type="molecule type" value="Genomic_DNA"/>
</dbReference>
<dbReference type="SMART" id="SM01340">
    <property type="entry name" value="DNA_mis_repair"/>
    <property type="match status" value="1"/>
</dbReference>
<dbReference type="Proteomes" id="UP000051757">
    <property type="component" value="Unassembled WGS sequence"/>
</dbReference>
<dbReference type="PROSITE" id="PS00058">
    <property type="entry name" value="DNA_MISMATCH_REPAIR_1"/>
    <property type="match status" value="1"/>
</dbReference>
<name>A0A0R0BGZ4_9GAMM</name>
<dbReference type="InterPro" id="IPR042120">
    <property type="entry name" value="MutL_C_dimsub"/>
</dbReference>
<protein>
    <recommendedName>
        <fullName evidence="2 5">DNA mismatch repair protein MutL</fullName>
    </recommendedName>
</protein>
<dbReference type="Gene3D" id="3.30.1370.100">
    <property type="entry name" value="MutL, C-terminal domain, regulatory subdomain"/>
    <property type="match status" value="1"/>
</dbReference>
<dbReference type="GO" id="GO:0140664">
    <property type="term" value="F:ATP-dependent DNA damage sensor activity"/>
    <property type="evidence" value="ECO:0007669"/>
    <property type="project" value="InterPro"/>
</dbReference>
<dbReference type="PANTHER" id="PTHR10073">
    <property type="entry name" value="DNA MISMATCH REPAIR PROTEIN MLH, PMS, MUTL"/>
    <property type="match status" value="1"/>
</dbReference>
<dbReference type="SMART" id="SM00853">
    <property type="entry name" value="MutL_C"/>
    <property type="match status" value="1"/>
</dbReference>
<dbReference type="SUPFAM" id="SSF54211">
    <property type="entry name" value="Ribosomal protein S5 domain 2-like"/>
    <property type="match status" value="1"/>
</dbReference>
<proteinExistence type="inferred from homology"/>
<dbReference type="FunFam" id="3.30.565.10:FF:000003">
    <property type="entry name" value="DNA mismatch repair endonuclease MutL"/>
    <property type="match status" value="1"/>
</dbReference>
<dbReference type="GO" id="GO:0030983">
    <property type="term" value="F:mismatched DNA binding"/>
    <property type="evidence" value="ECO:0007669"/>
    <property type="project" value="InterPro"/>
</dbReference>
<dbReference type="PANTHER" id="PTHR10073:SF12">
    <property type="entry name" value="DNA MISMATCH REPAIR PROTEIN MLH1"/>
    <property type="match status" value="1"/>
</dbReference>
<dbReference type="Gene3D" id="3.30.230.10">
    <property type="match status" value="1"/>
</dbReference>
<dbReference type="NCBIfam" id="NF000949">
    <property type="entry name" value="PRK00095.1-2"/>
    <property type="match status" value="1"/>
</dbReference>
<dbReference type="Gene3D" id="3.30.565.10">
    <property type="entry name" value="Histidine kinase-like ATPase, C-terminal domain"/>
    <property type="match status" value="1"/>
</dbReference>
<dbReference type="Pfam" id="PF08676">
    <property type="entry name" value="MutL_C"/>
    <property type="match status" value="1"/>
</dbReference>
<dbReference type="GO" id="GO:0006298">
    <property type="term" value="P:mismatch repair"/>
    <property type="evidence" value="ECO:0007669"/>
    <property type="project" value="UniProtKB-UniRule"/>
</dbReference>
<dbReference type="CDD" id="cd03482">
    <property type="entry name" value="MutL_Trans_MutL"/>
    <property type="match status" value="1"/>
</dbReference>
<dbReference type="CDD" id="cd16926">
    <property type="entry name" value="HATPase_MutL-MLH-PMS-like"/>
    <property type="match status" value="1"/>
</dbReference>
<evidence type="ECO:0000259" key="6">
    <source>
        <dbReference type="SMART" id="SM00853"/>
    </source>
</evidence>
<keyword evidence="3 5" id="KW-0227">DNA damage</keyword>
<dbReference type="SUPFAM" id="SSF118116">
    <property type="entry name" value="DNA mismatch repair protein MutL"/>
    <property type="match status" value="1"/>
</dbReference>
<dbReference type="GO" id="GO:0005524">
    <property type="term" value="F:ATP binding"/>
    <property type="evidence" value="ECO:0007669"/>
    <property type="project" value="InterPro"/>
</dbReference>